<keyword evidence="1" id="KW-0479">Metal-binding</keyword>
<evidence type="ECO:0000259" key="3">
    <source>
        <dbReference type="PROSITE" id="PS50089"/>
    </source>
</evidence>
<feature type="compositionally biased region" description="Polar residues" evidence="2">
    <location>
        <begin position="19"/>
        <end position="32"/>
    </location>
</feature>
<gene>
    <name evidence="5" type="ORF">BDZ94DRAFT_1311296</name>
</gene>
<accession>A0A9P6CCH3</accession>
<keyword evidence="1" id="KW-0863">Zinc-finger</keyword>
<dbReference type="OrthoDB" id="2122982at2759"/>
<evidence type="ECO:0008006" key="7">
    <source>
        <dbReference type="Google" id="ProtNLM"/>
    </source>
</evidence>
<protein>
    <recommendedName>
        <fullName evidence="7">Mitogen-activated protein kinase kinase kinase 1</fullName>
    </recommendedName>
</protein>
<dbReference type="SUPFAM" id="SSF57850">
    <property type="entry name" value="RING/U-box"/>
    <property type="match status" value="1"/>
</dbReference>
<name>A0A9P6CCH3_9AGAR</name>
<keyword evidence="1" id="KW-0862">Zinc</keyword>
<dbReference type="Pfam" id="PF04434">
    <property type="entry name" value="SWIM"/>
    <property type="match status" value="1"/>
</dbReference>
<dbReference type="InterPro" id="IPR001841">
    <property type="entry name" value="Znf_RING"/>
</dbReference>
<dbReference type="AlphaFoldDB" id="A0A9P6CCH3"/>
<dbReference type="Proteomes" id="UP000807353">
    <property type="component" value="Unassembled WGS sequence"/>
</dbReference>
<dbReference type="PROSITE" id="PS50089">
    <property type="entry name" value="ZF_RING_2"/>
    <property type="match status" value="1"/>
</dbReference>
<organism evidence="5 6">
    <name type="scientific">Collybia nuda</name>
    <dbReference type="NCBI Taxonomy" id="64659"/>
    <lineage>
        <taxon>Eukaryota</taxon>
        <taxon>Fungi</taxon>
        <taxon>Dikarya</taxon>
        <taxon>Basidiomycota</taxon>
        <taxon>Agaricomycotina</taxon>
        <taxon>Agaricomycetes</taxon>
        <taxon>Agaricomycetidae</taxon>
        <taxon>Agaricales</taxon>
        <taxon>Tricholomatineae</taxon>
        <taxon>Clitocybaceae</taxon>
        <taxon>Collybia</taxon>
    </lineage>
</organism>
<dbReference type="PANTHER" id="PTHR21540">
    <property type="entry name" value="RING FINGER AND SWIM DOMAIN-CONTAINING PROTEIN 2"/>
    <property type="match status" value="1"/>
</dbReference>
<proteinExistence type="predicted"/>
<dbReference type="InterPro" id="IPR013083">
    <property type="entry name" value="Znf_RING/FYVE/PHD"/>
</dbReference>
<evidence type="ECO:0000256" key="2">
    <source>
        <dbReference type="SAM" id="MobiDB-lite"/>
    </source>
</evidence>
<evidence type="ECO:0000259" key="4">
    <source>
        <dbReference type="PROSITE" id="PS50966"/>
    </source>
</evidence>
<dbReference type="InterPro" id="IPR039903">
    <property type="entry name" value="Zswim2"/>
</dbReference>
<dbReference type="EMBL" id="MU150295">
    <property type="protein sequence ID" value="KAF9460642.1"/>
    <property type="molecule type" value="Genomic_DNA"/>
</dbReference>
<evidence type="ECO:0000313" key="6">
    <source>
        <dbReference type="Proteomes" id="UP000807353"/>
    </source>
</evidence>
<feature type="compositionally biased region" description="Polar residues" evidence="2">
    <location>
        <begin position="70"/>
        <end position="83"/>
    </location>
</feature>
<dbReference type="CDD" id="cd16494">
    <property type="entry name" value="RING-CH-C4HC3_ZSWM2"/>
    <property type="match status" value="1"/>
</dbReference>
<sequence length="361" mass="39711">MGLKRKIGEDFMTWAPGGQTESVKPGPSTSRSWVDDPVPPVKKARTKESYQHSPKKPPTLSAKQPRKVRPSTSAAGSQATSPKLSRAKDDADILKPEKRGAIFKKKCPQNILDRVDRVMSQRFCMLNRRKEPEELKEVFSVLGSTGNVYTVTIDHKPSCDCPDALKGNHCKHILFIFLKGPILQVSQASGSWYQKALLTSELETIFAEAPLAPNATAHPLVQEAHARAIGKASSAIQGASTKKRIPGPGDDCPICYEGMHEVNENSLAFCEDCGNALHKECFQQWKTSTARGGKPLTCVWCRAIWVCPAARGDAETGAQRTSEGYLNLADISGVSPVRDTSSYYHGPTRGRRYYGYQDYND</sequence>
<dbReference type="GO" id="GO:0061630">
    <property type="term" value="F:ubiquitin protein ligase activity"/>
    <property type="evidence" value="ECO:0007669"/>
    <property type="project" value="InterPro"/>
</dbReference>
<keyword evidence="6" id="KW-1185">Reference proteome</keyword>
<dbReference type="InterPro" id="IPR007527">
    <property type="entry name" value="Znf_SWIM"/>
</dbReference>
<feature type="region of interest" description="Disordered" evidence="2">
    <location>
        <begin position="1"/>
        <end position="91"/>
    </location>
</feature>
<dbReference type="PROSITE" id="PS50966">
    <property type="entry name" value="ZF_SWIM"/>
    <property type="match status" value="1"/>
</dbReference>
<dbReference type="Gene3D" id="3.30.40.10">
    <property type="entry name" value="Zinc/RING finger domain, C3HC4 (zinc finger)"/>
    <property type="match status" value="1"/>
</dbReference>
<evidence type="ECO:0000256" key="1">
    <source>
        <dbReference type="PROSITE-ProRule" id="PRU00175"/>
    </source>
</evidence>
<dbReference type="GO" id="GO:0008270">
    <property type="term" value="F:zinc ion binding"/>
    <property type="evidence" value="ECO:0007669"/>
    <property type="project" value="UniProtKB-KW"/>
</dbReference>
<evidence type="ECO:0000313" key="5">
    <source>
        <dbReference type="EMBL" id="KAF9460642.1"/>
    </source>
</evidence>
<feature type="domain" description="SWIM-type" evidence="4">
    <location>
        <begin position="149"/>
        <end position="181"/>
    </location>
</feature>
<feature type="domain" description="RING-type" evidence="3">
    <location>
        <begin position="252"/>
        <end position="302"/>
    </location>
</feature>
<dbReference type="PANTHER" id="PTHR21540:SF0">
    <property type="entry name" value="PHD FAMILY PROTEIN"/>
    <property type="match status" value="1"/>
</dbReference>
<comment type="caution">
    <text evidence="5">The sequence shown here is derived from an EMBL/GenBank/DDBJ whole genome shotgun (WGS) entry which is preliminary data.</text>
</comment>
<reference evidence="5" key="1">
    <citation type="submission" date="2020-11" db="EMBL/GenBank/DDBJ databases">
        <authorList>
            <consortium name="DOE Joint Genome Institute"/>
            <person name="Ahrendt S."/>
            <person name="Riley R."/>
            <person name="Andreopoulos W."/>
            <person name="Labutti K."/>
            <person name="Pangilinan J."/>
            <person name="Ruiz-Duenas F.J."/>
            <person name="Barrasa J.M."/>
            <person name="Sanchez-Garcia M."/>
            <person name="Camarero S."/>
            <person name="Miyauchi S."/>
            <person name="Serrano A."/>
            <person name="Linde D."/>
            <person name="Babiker R."/>
            <person name="Drula E."/>
            <person name="Ayuso-Fernandez I."/>
            <person name="Pacheco R."/>
            <person name="Padilla G."/>
            <person name="Ferreira P."/>
            <person name="Barriuso J."/>
            <person name="Kellner H."/>
            <person name="Castanera R."/>
            <person name="Alfaro M."/>
            <person name="Ramirez L."/>
            <person name="Pisabarro A.G."/>
            <person name="Kuo A."/>
            <person name="Tritt A."/>
            <person name="Lipzen A."/>
            <person name="He G."/>
            <person name="Yan M."/>
            <person name="Ng V."/>
            <person name="Cullen D."/>
            <person name="Martin F."/>
            <person name="Rosso M.-N."/>
            <person name="Henrissat B."/>
            <person name="Hibbett D."/>
            <person name="Martinez A.T."/>
            <person name="Grigoriev I.V."/>
        </authorList>
    </citation>
    <scope>NUCLEOTIDE SEQUENCE</scope>
    <source>
        <strain evidence="5">CBS 247.69</strain>
    </source>
</reference>